<evidence type="ECO:0008006" key="3">
    <source>
        <dbReference type="Google" id="ProtNLM"/>
    </source>
</evidence>
<evidence type="ECO:0000313" key="2">
    <source>
        <dbReference type="Proteomes" id="UP000317078"/>
    </source>
</evidence>
<name>A0A502G2Y5_9PROT</name>
<dbReference type="RefSeq" id="WP_140883875.1">
    <property type="nucleotide sequence ID" value="NZ_RCZP01000011.1"/>
</dbReference>
<dbReference type="OrthoDB" id="8443211at2"/>
<dbReference type="SUPFAM" id="SSF52540">
    <property type="entry name" value="P-loop containing nucleoside triphosphate hydrolases"/>
    <property type="match status" value="1"/>
</dbReference>
<evidence type="ECO:0000313" key="1">
    <source>
        <dbReference type="EMBL" id="TPG55932.1"/>
    </source>
</evidence>
<dbReference type="Proteomes" id="UP000317078">
    <property type="component" value="Unassembled WGS sequence"/>
</dbReference>
<proteinExistence type="predicted"/>
<dbReference type="InterPro" id="IPR027417">
    <property type="entry name" value="P-loop_NTPase"/>
</dbReference>
<gene>
    <name evidence="1" type="ORF">EAH89_13420</name>
</gene>
<organism evidence="1 2">
    <name type="scientific">Muricoccus nepalensis</name>
    <dbReference type="NCBI Taxonomy" id="1854500"/>
    <lineage>
        <taxon>Bacteria</taxon>
        <taxon>Pseudomonadati</taxon>
        <taxon>Pseudomonadota</taxon>
        <taxon>Alphaproteobacteria</taxon>
        <taxon>Acetobacterales</taxon>
        <taxon>Roseomonadaceae</taxon>
        <taxon>Muricoccus</taxon>
    </lineage>
</organism>
<protein>
    <recommendedName>
        <fullName evidence="3">SRP54-type proteins GTP-binding domain-containing protein</fullName>
    </recommendedName>
</protein>
<reference evidence="1 2" key="1">
    <citation type="journal article" date="2019" name="Environ. Microbiol.">
        <title>Species interactions and distinct microbial communities in high Arctic permafrost affected cryosols are associated with the CH4 and CO2 gas fluxes.</title>
        <authorList>
            <person name="Altshuler I."/>
            <person name="Hamel J."/>
            <person name="Turney S."/>
            <person name="Magnuson E."/>
            <person name="Levesque R."/>
            <person name="Greer C."/>
            <person name="Whyte L.G."/>
        </authorList>
    </citation>
    <scope>NUCLEOTIDE SEQUENCE [LARGE SCALE GENOMIC DNA]</scope>
    <source>
        <strain evidence="1 2">S9.3B</strain>
    </source>
</reference>
<comment type="caution">
    <text evidence="1">The sequence shown here is derived from an EMBL/GenBank/DDBJ whole genome shotgun (WGS) entry which is preliminary data.</text>
</comment>
<sequence length="269" mass="29385">MSKTTKATVQTDSGQPILLIAVGRQRVGKTVVLNALAQHYQERGADLRIWNADLLNQTHSISKFHTDALIAPPGNFEDTKAWIEERLQDQIANRYDAILDVGGGETALNRLAEEVQLVETMELHGIRPVALHVIGPDIADTDYLNNFLRTGLFAPAATILVMNEGLVTTGRSANVAFARVQQHPVVLDALAKGADIALLPALGCMGQVTDRGLTFSAMARAEQAPGHEKTSLFDQARVGRWWNVQMPEFFGSLRSEWMPRVPAAVEAAE</sequence>
<dbReference type="AlphaFoldDB" id="A0A502G2Y5"/>
<keyword evidence="2" id="KW-1185">Reference proteome</keyword>
<accession>A0A502G2Y5</accession>
<dbReference type="EMBL" id="RCZP01000011">
    <property type="protein sequence ID" value="TPG55932.1"/>
    <property type="molecule type" value="Genomic_DNA"/>
</dbReference>